<feature type="compositionally biased region" description="Acidic residues" evidence="1">
    <location>
        <begin position="64"/>
        <end position="87"/>
    </location>
</feature>
<sequence length="171" mass="19153">MGCGGSTPADSATAAAMPYMPGKRAQIIEIADDFTPKDKAEGTSQLEACNKRAEEIAALLDGVELDEASEHFEDEDEKEEEEDDETPEEKVDKHKAIWEKRKKKYQKYADHGKVEKLQRALARQQGKLQKAKDKGCAQTYIDYKQYKVDFTKQLISVAILIRNLKAAGLMG</sequence>
<evidence type="ECO:0000313" key="2">
    <source>
        <dbReference type="EMBL" id="CAD9487330.1"/>
    </source>
</evidence>
<name>A0A7S2HDB1_9EUKA</name>
<dbReference type="AlphaFoldDB" id="A0A7S2HDB1"/>
<reference evidence="2" key="1">
    <citation type="submission" date="2021-01" db="EMBL/GenBank/DDBJ databases">
        <authorList>
            <person name="Corre E."/>
            <person name="Pelletier E."/>
            <person name="Niang G."/>
            <person name="Scheremetjew M."/>
            <person name="Finn R."/>
            <person name="Kale V."/>
            <person name="Holt S."/>
            <person name="Cochrane G."/>
            <person name="Meng A."/>
            <person name="Brown T."/>
            <person name="Cohen L."/>
        </authorList>
    </citation>
    <scope>NUCLEOTIDE SEQUENCE</scope>
    <source>
        <strain evidence="2">UTEX LB 985</strain>
    </source>
</reference>
<proteinExistence type="predicted"/>
<protein>
    <submittedName>
        <fullName evidence="2">Uncharacterized protein</fullName>
    </submittedName>
</protein>
<evidence type="ECO:0000256" key="1">
    <source>
        <dbReference type="SAM" id="MobiDB-lite"/>
    </source>
</evidence>
<feature type="region of interest" description="Disordered" evidence="1">
    <location>
        <begin position="64"/>
        <end position="94"/>
    </location>
</feature>
<accession>A0A7S2HDB1</accession>
<dbReference type="EMBL" id="HBGU01048329">
    <property type="protein sequence ID" value="CAD9487330.1"/>
    <property type="molecule type" value="Transcribed_RNA"/>
</dbReference>
<organism evidence="2">
    <name type="scientific">Haptolina brevifila</name>
    <dbReference type="NCBI Taxonomy" id="156173"/>
    <lineage>
        <taxon>Eukaryota</taxon>
        <taxon>Haptista</taxon>
        <taxon>Haptophyta</taxon>
        <taxon>Prymnesiophyceae</taxon>
        <taxon>Prymnesiales</taxon>
        <taxon>Prymnesiaceae</taxon>
        <taxon>Haptolina</taxon>
    </lineage>
</organism>
<gene>
    <name evidence="2" type="ORF">CBRE1094_LOCUS26331</name>
</gene>